<comment type="caution">
    <text evidence="12">The sequence shown here is derived from an EMBL/GenBank/DDBJ whole genome shotgun (WGS) entry which is preliminary data.</text>
</comment>
<name>A0ABV8H8F3_9FLAO</name>
<feature type="domain" description="TonB-dependent receptor plug" evidence="11">
    <location>
        <begin position="114"/>
        <end position="222"/>
    </location>
</feature>
<keyword evidence="2 8" id="KW-0813">Transport</keyword>
<dbReference type="Gene3D" id="2.60.40.1120">
    <property type="entry name" value="Carboxypeptidase-like, regulatory domain"/>
    <property type="match status" value="1"/>
</dbReference>
<dbReference type="RefSeq" id="WP_290236065.1">
    <property type="nucleotide sequence ID" value="NZ_JAUFPZ010000002.1"/>
</dbReference>
<dbReference type="NCBIfam" id="TIGR04056">
    <property type="entry name" value="OMP_RagA_SusC"/>
    <property type="match status" value="1"/>
</dbReference>
<evidence type="ECO:0000256" key="3">
    <source>
        <dbReference type="ARBA" id="ARBA00022452"/>
    </source>
</evidence>
<evidence type="ECO:0000256" key="5">
    <source>
        <dbReference type="ARBA" id="ARBA00023077"/>
    </source>
</evidence>
<evidence type="ECO:0000256" key="4">
    <source>
        <dbReference type="ARBA" id="ARBA00022692"/>
    </source>
</evidence>
<dbReference type="InterPro" id="IPR008969">
    <property type="entry name" value="CarboxyPept-like_regulatory"/>
</dbReference>
<comment type="similarity">
    <text evidence="8 9">Belongs to the TonB-dependent receptor family.</text>
</comment>
<feature type="domain" description="TonB-dependent receptor-like beta-barrel" evidence="10">
    <location>
        <begin position="372"/>
        <end position="851"/>
    </location>
</feature>
<evidence type="ECO:0000256" key="2">
    <source>
        <dbReference type="ARBA" id="ARBA00022448"/>
    </source>
</evidence>
<dbReference type="InterPro" id="IPR000531">
    <property type="entry name" value="Beta-barrel_TonB"/>
</dbReference>
<accession>A0ABV8H8F3</accession>
<evidence type="ECO:0000256" key="1">
    <source>
        <dbReference type="ARBA" id="ARBA00004571"/>
    </source>
</evidence>
<comment type="subcellular location">
    <subcellularLocation>
        <location evidence="1 8">Cell outer membrane</location>
        <topology evidence="1 8">Multi-pass membrane protein</topology>
    </subcellularLocation>
</comment>
<keyword evidence="4 8" id="KW-0812">Transmembrane</keyword>
<dbReference type="InterPro" id="IPR012910">
    <property type="entry name" value="Plug_dom"/>
</dbReference>
<dbReference type="EMBL" id="JBHSAS010000006">
    <property type="protein sequence ID" value="MFC4026551.1"/>
    <property type="molecule type" value="Genomic_DNA"/>
</dbReference>
<sequence length="979" mass="110109">MKYYIIKTFVLLFIATGSVWGQKQVSGTVLDENSIPIPGVTVLEKGTKNGTVTDFDGFYSLKLETDKPVLNFSFIGFKNRSVPVGGQSEVNLTLKEDKESLNEVVIIGYGKVKKSDLTGAVSSISSEQLQRFPSTNAAEAIQGQVAGLSIRTNSSDAEGSGTSIQIRGRNSISASNSPLIILDGIPYYGNLSEINPVDIQSIDVLKDASSTAIYGSRGANGVIIVTTKKGRIGKPTITYDTYYRLDAVGHYPEMMDGQRFGEAKIEYGEPLTNIERKNYDAGHTIDWMDLATRTGESKQHNLSVRGASERVNYYISAGINDNKGIVVGDDFTRISLRTNVETEINDWLTFGTSTQLGFYDRDGLSADVGKAFDSNPLGDAYNEDGSYTLDSWEDAFWAANPLVDTNGKNNNDTWRVITNNYFDIKIPFIEGLSYKLNVGYNYSHRQYERYYGMDTRIGNKVNGELYNSYQYDKDWVIENILSYNRTFGKHKLFLTGLYSNQESTYQFNTVTGRGFPNDLLGYYQQSNANSLSGDANYSQRNYVSQMFRSNYTYDDRYLMTFTIRRDGYSGFGQNNKFGVFPSFALGWNLSNEGFIKNSESLDFLSQLKLRLSYGKNGNEAIAPYSSLAPLYPLANLDENHQTLVGYYPQKLGNPELSWETTRSFNVGTDFSLWNNRISGNIDVYFSKTSNLLLNRSIPALNGTDQITENVGETKNRGLDINLNTLNISTLDFSWKTNFVFSRYQNEIVNVGLTDESGNYIDDKASRWFIGKPISVNYDYLIDGVWQVDDFNDASIPDSMKEGYRPGDMRYRDVDGDGDVDANDQTIIGSAVPSFTTGLTNVISYKNFSFSFFLNSIVGIDRRNPILNNFIPQLQNVYNIVDYWREDNTNTIYPKNTPGSNKYDTDFFDSASFVRLQDITLSYNFGQNLLDKIRMDNFQVYINLKNVKTWTDWVGVDPEHVSNEGSPIPKSYLIGLKANL</sequence>
<protein>
    <submittedName>
        <fullName evidence="12">SusC/RagA family TonB-linked outer membrane protein</fullName>
    </submittedName>
</protein>
<organism evidence="12 13">
    <name type="scientific">Zunongwangia endophytica</name>
    <dbReference type="NCBI Taxonomy" id="1808945"/>
    <lineage>
        <taxon>Bacteria</taxon>
        <taxon>Pseudomonadati</taxon>
        <taxon>Bacteroidota</taxon>
        <taxon>Flavobacteriia</taxon>
        <taxon>Flavobacteriales</taxon>
        <taxon>Flavobacteriaceae</taxon>
        <taxon>Zunongwangia</taxon>
    </lineage>
</organism>
<keyword evidence="5 9" id="KW-0798">TonB box</keyword>
<dbReference type="Gene3D" id="2.170.130.10">
    <property type="entry name" value="TonB-dependent receptor, plug domain"/>
    <property type="match status" value="1"/>
</dbReference>
<dbReference type="InterPro" id="IPR023997">
    <property type="entry name" value="TonB-dep_OMP_SusC/RagA_CS"/>
</dbReference>
<dbReference type="Pfam" id="PF13715">
    <property type="entry name" value="CarbopepD_reg_2"/>
    <property type="match status" value="1"/>
</dbReference>
<keyword evidence="3 8" id="KW-1134">Transmembrane beta strand</keyword>
<evidence type="ECO:0000256" key="8">
    <source>
        <dbReference type="PROSITE-ProRule" id="PRU01360"/>
    </source>
</evidence>
<evidence type="ECO:0000313" key="12">
    <source>
        <dbReference type="EMBL" id="MFC4026551.1"/>
    </source>
</evidence>
<evidence type="ECO:0000256" key="9">
    <source>
        <dbReference type="RuleBase" id="RU003357"/>
    </source>
</evidence>
<keyword evidence="13" id="KW-1185">Reference proteome</keyword>
<dbReference type="InterPro" id="IPR036942">
    <property type="entry name" value="Beta-barrel_TonB_sf"/>
</dbReference>
<dbReference type="InterPro" id="IPR023996">
    <property type="entry name" value="TonB-dep_OMP_SusC/RagA"/>
</dbReference>
<keyword evidence="6 8" id="KW-0472">Membrane</keyword>
<dbReference type="PROSITE" id="PS52016">
    <property type="entry name" value="TONB_DEPENDENT_REC_3"/>
    <property type="match status" value="1"/>
</dbReference>
<evidence type="ECO:0000313" key="13">
    <source>
        <dbReference type="Proteomes" id="UP001595793"/>
    </source>
</evidence>
<reference evidence="13" key="1">
    <citation type="journal article" date="2019" name="Int. J. Syst. Evol. Microbiol.">
        <title>The Global Catalogue of Microorganisms (GCM) 10K type strain sequencing project: providing services to taxonomists for standard genome sequencing and annotation.</title>
        <authorList>
            <consortium name="The Broad Institute Genomics Platform"/>
            <consortium name="The Broad Institute Genome Sequencing Center for Infectious Disease"/>
            <person name="Wu L."/>
            <person name="Ma J."/>
        </authorList>
    </citation>
    <scope>NUCLEOTIDE SEQUENCE [LARGE SCALE GENOMIC DNA]</scope>
    <source>
        <strain evidence="13">CECT 9128</strain>
    </source>
</reference>
<proteinExistence type="inferred from homology"/>
<dbReference type="SUPFAM" id="SSF49464">
    <property type="entry name" value="Carboxypeptidase regulatory domain-like"/>
    <property type="match status" value="1"/>
</dbReference>
<dbReference type="Pfam" id="PF07715">
    <property type="entry name" value="Plug"/>
    <property type="match status" value="1"/>
</dbReference>
<evidence type="ECO:0000256" key="6">
    <source>
        <dbReference type="ARBA" id="ARBA00023136"/>
    </source>
</evidence>
<dbReference type="Pfam" id="PF00593">
    <property type="entry name" value="TonB_dep_Rec_b-barrel"/>
    <property type="match status" value="1"/>
</dbReference>
<dbReference type="Gene3D" id="2.40.170.20">
    <property type="entry name" value="TonB-dependent receptor, beta-barrel domain"/>
    <property type="match status" value="1"/>
</dbReference>
<dbReference type="InterPro" id="IPR039426">
    <property type="entry name" value="TonB-dep_rcpt-like"/>
</dbReference>
<gene>
    <name evidence="12" type="ORF">ACFOS1_03980</name>
</gene>
<evidence type="ECO:0000256" key="7">
    <source>
        <dbReference type="ARBA" id="ARBA00023237"/>
    </source>
</evidence>
<dbReference type="Proteomes" id="UP001595793">
    <property type="component" value="Unassembled WGS sequence"/>
</dbReference>
<dbReference type="InterPro" id="IPR037066">
    <property type="entry name" value="Plug_dom_sf"/>
</dbReference>
<evidence type="ECO:0000259" key="10">
    <source>
        <dbReference type="Pfam" id="PF00593"/>
    </source>
</evidence>
<dbReference type="SUPFAM" id="SSF56935">
    <property type="entry name" value="Porins"/>
    <property type="match status" value="1"/>
</dbReference>
<dbReference type="NCBIfam" id="TIGR04057">
    <property type="entry name" value="SusC_RagA_signa"/>
    <property type="match status" value="1"/>
</dbReference>
<evidence type="ECO:0000259" key="11">
    <source>
        <dbReference type="Pfam" id="PF07715"/>
    </source>
</evidence>
<keyword evidence="7 8" id="KW-0998">Cell outer membrane</keyword>